<dbReference type="PANTHER" id="PTHR43720">
    <property type="entry name" value="2-AMINOMUCONIC SEMIALDEHYDE DEHYDROGENASE"/>
    <property type="match status" value="1"/>
</dbReference>
<evidence type="ECO:0000256" key="1">
    <source>
        <dbReference type="ARBA" id="ARBA00009986"/>
    </source>
</evidence>
<reference evidence="7 8" key="1">
    <citation type="submission" date="2018-11" db="EMBL/GenBank/DDBJ databases">
        <title>Lysobacter cryohumiis sp. nov., isolated from soil in the Tianshan Mountains, Xinjiang, China.</title>
        <authorList>
            <person name="Luo Y."/>
            <person name="Sheng H."/>
        </authorList>
    </citation>
    <scope>NUCLEOTIDE SEQUENCE [LARGE SCALE GENOMIC DNA]</scope>
    <source>
        <strain evidence="7 8">ZS60</strain>
    </source>
</reference>
<dbReference type="AlphaFoldDB" id="A0A3M8SWV8"/>
<dbReference type="FunFam" id="3.40.309.10:FF:000009">
    <property type="entry name" value="Aldehyde dehydrogenase A"/>
    <property type="match status" value="1"/>
</dbReference>
<feature type="domain" description="Aldehyde dehydrogenase" evidence="6">
    <location>
        <begin position="38"/>
        <end position="493"/>
    </location>
</feature>
<dbReference type="OrthoDB" id="9812625at2"/>
<evidence type="ECO:0000256" key="4">
    <source>
        <dbReference type="PROSITE-ProRule" id="PRU10007"/>
    </source>
</evidence>
<dbReference type="Pfam" id="PF00171">
    <property type="entry name" value="Aldedh"/>
    <property type="match status" value="1"/>
</dbReference>
<dbReference type="InterPro" id="IPR016162">
    <property type="entry name" value="Ald_DH_N"/>
</dbReference>
<comment type="similarity">
    <text evidence="1 5">Belongs to the aldehyde dehydrogenase family.</text>
</comment>
<keyword evidence="2 5" id="KW-0560">Oxidoreductase</keyword>
<dbReference type="InterPro" id="IPR015590">
    <property type="entry name" value="Aldehyde_DH_dom"/>
</dbReference>
<dbReference type="PANTHER" id="PTHR43720:SF2">
    <property type="entry name" value="2-AMINOMUCONIC SEMIALDEHYDE DEHYDROGENASE"/>
    <property type="match status" value="1"/>
</dbReference>
<sequence>MLRTRGPGGGSGEGRRCLVSERLAQLVDGSLESPERGPQIAAYDPATEQLLGLAPEADAGVVAKAVAAARRAFDDGSWSMLPVQERASKLRLVADLLEENLETFAKAETADTGMTLKMTTQGHLPRAVAHLRFFAEEAVRMSGECIPMDGAYFHLVQREPLGVIAVLAPWNAPLAVATMNVAAALAVGNTVVLKSSERAPVTLSLLAKLFAAAEFPPGVINVIHGRGQPTGEALAFAGGVDGLCFVGGTETAKTISRWAPIHRRNIFELGGKSPTIVLADADLDAAVDGALLSAFSSNGEVCTAGSRILVHERLQNEFLSRFAERVRAIRVGDPRDPRTEMGPLIDAAHLQHVRTSVERAVGEGATLVCGGQRPTGLSHGHYMTPIVLTDVDTGMEIAQEEVFGPVAAIFPFRDDEEAVSLANDTNYGLSATIWSADSSRGLALARHLRCGVVGVNSPVIRDIRAPFGGRRESGIGRVGGKWSLEQYTEVKTICVRVSGLALPRLGTGSAS</sequence>
<evidence type="ECO:0000313" key="8">
    <source>
        <dbReference type="Proteomes" id="UP000267049"/>
    </source>
</evidence>
<dbReference type="InterPro" id="IPR016160">
    <property type="entry name" value="Ald_DH_CS_CYS"/>
</dbReference>
<proteinExistence type="inferred from homology"/>
<evidence type="ECO:0000256" key="5">
    <source>
        <dbReference type="RuleBase" id="RU003345"/>
    </source>
</evidence>
<dbReference type="InterPro" id="IPR016161">
    <property type="entry name" value="Ald_DH/histidinol_DH"/>
</dbReference>
<organism evidence="7 8">
    <name type="scientific">Montanilutibacter psychrotolerans</name>
    <dbReference type="NCBI Taxonomy" id="1327343"/>
    <lineage>
        <taxon>Bacteria</taxon>
        <taxon>Pseudomonadati</taxon>
        <taxon>Pseudomonadota</taxon>
        <taxon>Gammaproteobacteria</taxon>
        <taxon>Lysobacterales</taxon>
        <taxon>Lysobacteraceae</taxon>
        <taxon>Montanilutibacter</taxon>
    </lineage>
</organism>
<gene>
    <name evidence="7" type="ORF">EER27_12625</name>
</gene>
<evidence type="ECO:0000313" key="7">
    <source>
        <dbReference type="EMBL" id="RNF83330.1"/>
    </source>
</evidence>
<dbReference type="PROSITE" id="PS00070">
    <property type="entry name" value="ALDEHYDE_DEHYDR_CYS"/>
    <property type="match status" value="1"/>
</dbReference>
<dbReference type="SUPFAM" id="SSF53720">
    <property type="entry name" value="ALDH-like"/>
    <property type="match status" value="1"/>
</dbReference>
<dbReference type="FunFam" id="3.40.605.10:FF:000007">
    <property type="entry name" value="NAD/NADP-dependent betaine aldehyde dehydrogenase"/>
    <property type="match status" value="1"/>
</dbReference>
<dbReference type="PROSITE" id="PS00687">
    <property type="entry name" value="ALDEHYDE_DEHYDR_GLU"/>
    <property type="match status" value="1"/>
</dbReference>
<keyword evidence="3" id="KW-0520">NAD</keyword>
<dbReference type="Proteomes" id="UP000267049">
    <property type="component" value="Unassembled WGS sequence"/>
</dbReference>
<dbReference type="InterPro" id="IPR029510">
    <property type="entry name" value="Ald_DH_CS_GLU"/>
</dbReference>
<dbReference type="InterPro" id="IPR016163">
    <property type="entry name" value="Ald_DH_C"/>
</dbReference>
<dbReference type="Gene3D" id="3.40.605.10">
    <property type="entry name" value="Aldehyde Dehydrogenase, Chain A, domain 1"/>
    <property type="match status" value="1"/>
</dbReference>
<name>A0A3M8SWV8_9GAMM</name>
<evidence type="ECO:0000256" key="3">
    <source>
        <dbReference type="ARBA" id="ARBA00023027"/>
    </source>
</evidence>
<accession>A0A3M8SWV8</accession>
<dbReference type="GO" id="GO:0016620">
    <property type="term" value="F:oxidoreductase activity, acting on the aldehyde or oxo group of donors, NAD or NADP as acceptor"/>
    <property type="evidence" value="ECO:0007669"/>
    <property type="project" value="InterPro"/>
</dbReference>
<comment type="caution">
    <text evidence="7">The sequence shown here is derived from an EMBL/GenBank/DDBJ whole genome shotgun (WGS) entry which is preliminary data.</text>
</comment>
<evidence type="ECO:0000259" key="6">
    <source>
        <dbReference type="Pfam" id="PF00171"/>
    </source>
</evidence>
<keyword evidence="8" id="KW-1185">Reference proteome</keyword>
<feature type="active site" evidence="4">
    <location>
        <position position="268"/>
    </location>
</feature>
<dbReference type="Gene3D" id="3.40.309.10">
    <property type="entry name" value="Aldehyde Dehydrogenase, Chain A, domain 2"/>
    <property type="match status" value="1"/>
</dbReference>
<evidence type="ECO:0000256" key="2">
    <source>
        <dbReference type="ARBA" id="ARBA00023002"/>
    </source>
</evidence>
<dbReference type="EMBL" id="RIBS01000005">
    <property type="protein sequence ID" value="RNF83330.1"/>
    <property type="molecule type" value="Genomic_DNA"/>
</dbReference>
<protein>
    <submittedName>
        <fullName evidence="7">Aldehyde dehydrogenase family protein</fullName>
    </submittedName>
</protein>